<evidence type="ECO:0000313" key="3">
    <source>
        <dbReference type="Proteomes" id="UP000199312"/>
    </source>
</evidence>
<feature type="compositionally biased region" description="Basic and acidic residues" evidence="1">
    <location>
        <begin position="18"/>
        <end position="32"/>
    </location>
</feature>
<keyword evidence="3" id="KW-1185">Reference proteome</keyword>
<proteinExistence type="predicted"/>
<sequence length="51" mass="5929">MAKKGSAKNTKNKALHSKLMERKKNKLRDEKIAHKEKLRAIIKKSQENTNL</sequence>
<feature type="region of interest" description="Disordered" evidence="1">
    <location>
        <begin position="1"/>
        <end position="32"/>
    </location>
</feature>
<accession>A0A1I6NX58</accession>
<protein>
    <submittedName>
        <fullName evidence="2">Uncharacterized protein</fullName>
    </submittedName>
</protein>
<reference evidence="3" key="1">
    <citation type="submission" date="2016-10" db="EMBL/GenBank/DDBJ databases">
        <authorList>
            <person name="Varghese N."/>
            <person name="Submissions S."/>
        </authorList>
    </citation>
    <scope>NUCLEOTIDE SEQUENCE [LARGE SCALE GENOMIC DNA]</scope>
    <source>
        <strain evidence="3">DSM 24450</strain>
    </source>
</reference>
<gene>
    <name evidence="2" type="ORF">SAMN04488006_0681</name>
</gene>
<dbReference type="RefSeq" id="WP_177219136.1">
    <property type="nucleotide sequence ID" value="NZ_FOZP01000001.1"/>
</dbReference>
<dbReference type="STRING" id="593133.SAMN04488006_0681"/>
<name>A0A1I6NX58_9FLAO</name>
<dbReference type="EMBL" id="FOZP01000001">
    <property type="protein sequence ID" value="SFS32546.1"/>
    <property type="molecule type" value="Genomic_DNA"/>
</dbReference>
<evidence type="ECO:0000256" key="1">
    <source>
        <dbReference type="SAM" id="MobiDB-lite"/>
    </source>
</evidence>
<dbReference type="AlphaFoldDB" id="A0A1I6NX58"/>
<organism evidence="2 3">
    <name type="scientific">Lutibacter maritimus</name>
    <dbReference type="NCBI Taxonomy" id="593133"/>
    <lineage>
        <taxon>Bacteria</taxon>
        <taxon>Pseudomonadati</taxon>
        <taxon>Bacteroidota</taxon>
        <taxon>Flavobacteriia</taxon>
        <taxon>Flavobacteriales</taxon>
        <taxon>Flavobacteriaceae</taxon>
        <taxon>Lutibacter</taxon>
    </lineage>
</organism>
<feature type="compositionally biased region" description="Basic residues" evidence="1">
    <location>
        <begin position="1"/>
        <end position="17"/>
    </location>
</feature>
<dbReference type="Proteomes" id="UP000199312">
    <property type="component" value="Unassembled WGS sequence"/>
</dbReference>
<evidence type="ECO:0000313" key="2">
    <source>
        <dbReference type="EMBL" id="SFS32546.1"/>
    </source>
</evidence>